<organism evidence="4 5">
    <name type="scientific">Exilibacterium tricleocarpae</name>
    <dbReference type="NCBI Taxonomy" id="2591008"/>
    <lineage>
        <taxon>Bacteria</taxon>
        <taxon>Pseudomonadati</taxon>
        <taxon>Pseudomonadota</taxon>
        <taxon>Gammaproteobacteria</taxon>
        <taxon>Cellvibrionales</taxon>
        <taxon>Cellvibrionaceae</taxon>
        <taxon>Exilibacterium</taxon>
    </lineage>
</organism>
<evidence type="ECO:0000313" key="4">
    <source>
        <dbReference type="EMBL" id="TQV86208.1"/>
    </source>
</evidence>
<reference evidence="4 5" key="1">
    <citation type="submission" date="2019-06" db="EMBL/GenBank/DDBJ databases">
        <title>Whole genome sequence for Cellvibrionaceae sp. R142.</title>
        <authorList>
            <person name="Wang G."/>
        </authorList>
    </citation>
    <scope>NUCLEOTIDE SEQUENCE [LARGE SCALE GENOMIC DNA]</scope>
    <source>
        <strain evidence="4 5">R142</strain>
    </source>
</reference>
<sequence>MTDKIYLSADDLQRDSFKLGAQILASGFRPKVIIALWRGGTPTGIAVQEFLDYYGGCHSDHIAIRTSSYKGVGERSNTVNIHGLSYLLENINYDDPLLIVDDVFDTGLTIKAVIDELKTKARKNAPADIRVAVPWYKPNSNKTDRIPDYYINTTEKWIKFPFSLEGLTAAEISTHRPEVYAIIGHLIPR</sequence>
<gene>
    <name evidence="4" type="ORF">FKG94_01240</name>
</gene>
<keyword evidence="5" id="KW-1185">Reference proteome</keyword>
<dbReference type="EMBL" id="VHSG01000002">
    <property type="protein sequence ID" value="TQV86208.1"/>
    <property type="molecule type" value="Genomic_DNA"/>
</dbReference>
<dbReference type="PANTHER" id="PTHR43363">
    <property type="entry name" value="HYPOXANTHINE PHOSPHORIBOSYLTRANSFERASE"/>
    <property type="match status" value="1"/>
</dbReference>
<dbReference type="PANTHER" id="PTHR43363:SF1">
    <property type="entry name" value="HYPOXANTHINE-GUANINE PHOSPHORIBOSYLTRANSFERASE"/>
    <property type="match status" value="1"/>
</dbReference>
<dbReference type="GO" id="GO:0016757">
    <property type="term" value="F:glycosyltransferase activity"/>
    <property type="evidence" value="ECO:0007669"/>
    <property type="project" value="UniProtKB-KW"/>
</dbReference>
<dbReference type="InterPro" id="IPR000836">
    <property type="entry name" value="PRTase_dom"/>
</dbReference>
<dbReference type="CDD" id="cd06223">
    <property type="entry name" value="PRTases_typeI"/>
    <property type="match status" value="1"/>
</dbReference>
<dbReference type="SUPFAM" id="SSF53271">
    <property type="entry name" value="PRTase-like"/>
    <property type="match status" value="1"/>
</dbReference>
<dbReference type="Proteomes" id="UP000319732">
    <property type="component" value="Unassembled WGS sequence"/>
</dbReference>
<dbReference type="RefSeq" id="WP_142902360.1">
    <property type="nucleotide sequence ID" value="NZ_ML660087.1"/>
</dbReference>
<dbReference type="AlphaFoldDB" id="A0A545U9R0"/>
<protein>
    <submittedName>
        <fullName evidence="4">Hypoxanthine phosphoribosyltransferase</fullName>
    </submittedName>
</protein>
<dbReference type="Pfam" id="PF00156">
    <property type="entry name" value="Pribosyltran"/>
    <property type="match status" value="1"/>
</dbReference>
<keyword evidence="2 4" id="KW-0808">Transferase</keyword>
<comment type="caution">
    <text evidence="4">The sequence shown here is derived from an EMBL/GenBank/DDBJ whole genome shotgun (WGS) entry which is preliminary data.</text>
</comment>
<keyword evidence="1 4" id="KW-0328">Glycosyltransferase</keyword>
<name>A0A545U9R0_9GAMM</name>
<dbReference type="OrthoDB" id="199120at2"/>
<dbReference type="Gene3D" id="3.40.50.2020">
    <property type="match status" value="1"/>
</dbReference>
<accession>A0A545U9R0</accession>
<evidence type="ECO:0000256" key="2">
    <source>
        <dbReference type="ARBA" id="ARBA00022679"/>
    </source>
</evidence>
<proteinExistence type="predicted"/>
<evidence type="ECO:0000259" key="3">
    <source>
        <dbReference type="Pfam" id="PF00156"/>
    </source>
</evidence>
<dbReference type="InterPro" id="IPR029057">
    <property type="entry name" value="PRTase-like"/>
</dbReference>
<feature type="domain" description="Phosphoribosyltransferase" evidence="3">
    <location>
        <begin position="18"/>
        <end position="163"/>
    </location>
</feature>
<evidence type="ECO:0000256" key="1">
    <source>
        <dbReference type="ARBA" id="ARBA00022676"/>
    </source>
</evidence>
<evidence type="ECO:0000313" key="5">
    <source>
        <dbReference type="Proteomes" id="UP000319732"/>
    </source>
</evidence>